<feature type="region of interest" description="Disordered" evidence="6">
    <location>
        <begin position="357"/>
        <end position="392"/>
    </location>
</feature>
<feature type="compositionally biased region" description="Low complexity" evidence="6">
    <location>
        <begin position="278"/>
        <end position="292"/>
    </location>
</feature>
<evidence type="ECO:0000256" key="3">
    <source>
        <dbReference type="ARBA" id="ARBA00010707"/>
    </source>
</evidence>
<reference evidence="7" key="1">
    <citation type="journal article" date="2020" name="Stud. Mycol.">
        <title>101 Dothideomycetes genomes: a test case for predicting lifestyles and emergence of pathogens.</title>
        <authorList>
            <person name="Haridas S."/>
            <person name="Albert R."/>
            <person name="Binder M."/>
            <person name="Bloem J."/>
            <person name="Labutti K."/>
            <person name="Salamov A."/>
            <person name="Andreopoulos B."/>
            <person name="Baker S."/>
            <person name="Barry K."/>
            <person name="Bills G."/>
            <person name="Bluhm B."/>
            <person name="Cannon C."/>
            <person name="Castanera R."/>
            <person name="Culley D."/>
            <person name="Daum C."/>
            <person name="Ezra D."/>
            <person name="Gonzalez J."/>
            <person name="Henrissat B."/>
            <person name="Kuo A."/>
            <person name="Liang C."/>
            <person name="Lipzen A."/>
            <person name="Lutzoni F."/>
            <person name="Magnuson J."/>
            <person name="Mondo S."/>
            <person name="Nolan M."/>
            <person name="Ohm R."/>
            <person name="Pangilinan J."/>
            <person name="Park H.-J."/>
            <person name="Ramirez L."/>
            <person name="Alfaro M."/>
            <person name="Sun H."/>
            <person name="Tritt A."/>
            <person name="Yoshinaga Y."/>
            <person name="Zwiers L.-H."/>
            <person name="Turgeon B."/>
            <person name="Goodwin S."/>
            <person name="Spatafora J."/>
            <person name="Crous P."/>
            <person name="Grigoriev I."/>
        </authorList>
    </citation>
    <scope>NUCLEOTIDE SEQUENCE</scope>
    <source>
        <strain evidence="7">CBS 101060</strain>
    </source>
</reference>
<evidence type="ECO:0000256" key="2">
    <source>
        <dbReference type="ARBA" id="ARBA00004421"/>
    </source>
</evidence>
<feature type="region of interest" description="Disordered" evidence="6">
    <location>
        <begin position="239"/>
        <end position="336"/>
    </location>
</feature>
<dbReference type="GO" id="GO:0005780">
    <property type="term" value="C:extrinsic component of intraperoxisomal membrane"/>
    <property type="evidence" value="ECO:0007669"/>
    <property type="project" value="InterPro"/>
</dbReference>
<comment type="caution">
    <text evidence="7">The sequence shown here is derived from an EMBL/GenBank/DDBJ whole genome shotgun (WGS) entry which is preliminary data.</text>
</comment>
<comment type="function">
    <text evidence="1">Required for peroxisome inheritance.</text>
</comment>
<evidence type="ECO:0000256" key="1">
    <source>
        <dbReference type="ARBA" id="ARBA00003594"/>
    </source>
</evidence>
<comment type="subcellular location">
    <subcellularLocation>
        <location evidence="2">Peroxisome membrane</location>
        <topology evidence="2">Peripheral membrane protein</topology>
    </subcellularLocation>
</comment>
<proteinExistence type="inferred from homology"/>
<evidence type="ECO:0000256" key="5">
    <source>
        <dbReference type="ARBA" id="ARBA00023136"/>
    </source>
</evidence>
<dbReference type="OrthoDB" id="4097008at2759"/>
<gene>
    <name evidence="7" type="ORF">M501DRAFT_1007829</name>
</gene>
<dbReference type="Pfam" id="PF12634">
    <property type="entry name" value="Inp1"/>
    <property type="match status" value="1"/>
</dbReference>
<dbReference type="EMBL" id="MU006107">
    <property type="protein sequence ID" value="KAF2835639.1"/>
    <property type="molecule type" value="Genomic_DNA"/>
</dbReference>
<feature type="compositionally biased region" description="Polar residues" evidence="6">
    <location>
        <begin position="318"/>
        <end position="334"/>
    </location>
</feature>
<keyword evidence="8" id="KW-1185">Reference proteome</keyword>
<organism evidence="7 8">
    <name type="scientific">Patellaria atrata CBS 101060</name>
    <dbReference type="NCBI Taxonomy" id="1346257"/>
    <lineage>
        <taxon>Eukaryota</taxon>
        <taxon>Fungi</taxon>
        <taxon>Dikarya</taxon>
        <taxon>Ascomycota</taxon>
        <taxon>Pezizomycotina</taxon>
        <taxon>Dothideomycetes</taxon>
        <taxon>Dothideomycetes incertae sedis</taxon>
        <taxon>Patellariales</taxon>
        <taxon>Patellariaceae</taxon>
        <taxon>Patellaria</taxon>
    </lineage>
</organism>
<dbReference type="Proteomes" id="UP000799429">
    <property type="component" value="Unassembled WGS sequence"/>
</dbReference>
<keyword evidence="5" id="KW-0472">Membrane</keyword>
<evidence type="ECO:0000313" key="7">
    <source>
        <dbReference type="EMBL" id="KAF2835639.1"/>
    </source>
</evidence>
<accession>A0A9P4S3Z1</accession>
<feature type="region of interest" description="Disordered" evidence="6">
    <location>
        <begin position="1"/>
        <end position="23"/>
    </location>
</feature>
<evidence type="ECO:0000256" key="4">
    <source>
        <dbReference type="ARBA" id="ARBA00021397"/>
    </source>
</evidence>
<name>A0A9P4S3Z1_9PEZI</name>
<protein>
    <recommendedName>
        <fullName evidence="4">Inheritance of peroxisomes protein 1</fullName>
    </recommendedName>
</protein>
<evidence type="ECO:0000313" key="8">
    <source>
        <dbReference type="Proteomes" id="UP000799429"/>
    </source>
</evidence>
<dbReference type="AlphaFoldDB" id="A0A9P4S3Z1"/>
<dbReference type="InterPro" id="IPR024758">
    <property type="entry name" value="Inp1"/>
</dbReference>
<sequence length="527" mass="57327">MSASTPPLAPDNGSTTPARQYGVRRSFTVPAKLAEPTKLIGSNQDPGGAGVETLFSNSFGKVVSFTASTSASGSALDGSKAAGSDQNTTGTLPWGPLRIYRVPGSVSFLNSGKLLHPILPKSQCWCVDGDSVFILRVRMNSYYRIELPNQNPEDKQKSAELKTVLDKVLQYEKTPCPFKREFEVELPQTPETPVKRRPRGTSERAKKWKLDKVWLPEDVENRSDTSSGSKDFSISVHDDIASVKTPSPDEDGLRSISVPSHSAKENLPPTIAKFKPNSSTETIGETSSEASSLDSFYSLNDALSSPPPSPPYLEPTEASGNDFDNQSTHFTPLNTKHKRDISDLTITPTSLVSRALNSPRLLSEDEGTVSRPSTPPLVSDSDDNLELPWSDVPTPPDAIRLRRLHPSASDRGLSPMPHPSVLFSPPSTVRRKQFTAALVQKTCSVLLGPPAHLVAIMLRIAASISNSTKALSHSITGRGNRIPCSWESSEDESSDWEEDDYGIPLKSVNSYSKTTRSRSQGSNWEVD</sequence>
<evidence type="ECO:0000256" key="6">
    <source>
        <dbReference type="SAM" id="MobiDB-lite"/>
    </source>
</evidence>
<dbReference type="GO" id="GO:0045033">
    <property type="term" value="P:peroxisome inheritance"/>
    <property type="evidence" value="ECO:0007669"/>
    <property type="project" value="InterPro"/>
</dbReference>
<feature type="compositionally biased region" description="Polar residues" evidence="6">
    <location>
        <begin position="293"/>
        <end position="303"/>
    </location>
</feature>
<comment type="similarity">
    <text evidence="3">Belongs to the INP1 family.</text>
</comment>